<dbReference type="Proteomes" id="UP000292423">
    <property type="component" value="Unassembled WGS sequence"/>
</dbReference>
<dbReference type="InterPro" id="IPR036255">
    <property type="entry name" value="YgfB-like_sf"/>
</dbReference>
<dbReference type="AlphaFoldDB" id="A0A4V2G3T7"/>
<name>A0A4V2G3T7_9GAMM</name>
<evidence type="ECO:0000313" key="1">
    <source>
        <dbReference type="EMBL" id="RZU38226.1"/>
    </source>
</evidence>
<dbReference type="InterPro" id="IPR011978">
    <property type="entry name" value="YgfB-like"/>
</dbReference>
<dbReference type="Pfam" id="PF03695">
    <property type="entry name" value="UPF0149"/>
    <property type="match status" value="1"/>
</dbReference>
<accession>A0A4V2G3T7</accession>
<dbReference type="RefSeq" id="WP_130414879.1">
    <property type="nucleotide sequence ID" value="NZ_SHKX01000014.1"/>
</dbReference>
<protein>
    <submittedName>
        <fullName evidence="1">YecA family protein</fullName>
    </submittedName>
</protein>
<dbReference type="SUPFAM" id="SSF101327">
    <property type="entry name" value="YgfB-like"/>
    <property type="match status" value="1"/>
</dbReference>
<dbReference type="EMBL" id="SHKX01000014">
    <property type="protein sequence ID" value="RZU38226.1"/>
    <property type="molecule type" value="Genomic_DNA"/>
</dbReference>
<evidence type="ECO:0000313" key="2">
    <source>
        <dbReference type="Proteomes" id="UP000292423"/>
    </source>
</evidence>
<dbReference type="OrthoDB" id="570299at2"/>
<dbReference type="NCBIfam" id="TIGR02292">
    <property type="entry name" value="ygfB_yecA"/>
    <property type="match status" value="1"/>
</dbReference>
<proteinExistence type="predicted"/>
<gene>
    <name evidence="1" type="ORF">EV700_2804</name>
</gene>
<organism evidence="1 2">
    <name type="scientific">Fluviicoccus keumensis</name>
    <dbReference type="NCBI Taxonomy" id="1435465"/>
    <lineage>
        <taxon>Bacteria</taxon>
        <taxon>Pseudomonadati</taxon>
        <taxon>Pseudomonadota</taxon>
        <taxon>Gammaproteobacteria</taxon>
        <taxon>Moraxellales</taxon>
        <taxon>Moraxellaceae</taxon>
        <taxon>Fluviicoccus</taxon>
    </lineage>
</organism>
<sequence>MSHLPSAQELIALDEFLQSDRCPPDTFNLAALRGFIWAVLASPVPLAPDEWMPLIWEGEEGEENPRFHNEEEAGMVMGTIIALYDHAAQLVEDNASPIPADYAFNADPELMVDLIDWCQGFLAGHDWLQQVWDQVCEAYAKVADAEINLSDEINNVINVVGLFAGYPEVLDHLEDPQAVAADLPMVAKDVLPQALLAYARTGLEFCDEQMEMEAAENEG</sequence>
<dbReference type="Gene3D" id="1.20.120.740">
    <property type="entry name" value="YgfB uncharacterised protein family UPF0149, PF03695"/>
    <property type="match status" value="1"/>
</dbReference>
<comment type="caution">
    <text evidence="1">The sequence shown here is derived from an EMBL/GenBank/DDBJ whole genome shotgun (WGS) entry which is preliminary data.</text>
</comment>
<reference evidence="1 2" key="1">
    <citation type="submission" date="2019-02" db="EMBL/GenBank/DDBJ databases">
        <title>Genomic Encyclopedia of Type Strains, Phase IV (KMG-IV): sequencing the most valuable type-strain genomes for metagenomic binning, comparative biology and taxonomic classification.</title>
        <authorList>
            <person name="Goeker M."/>
        </authorList>
    </citation>
    <scope>NUCLEOTIDE SEQUENCE [LARGE SCALE GENOMIC DNA]</scope>
    <source>
        <strain evidence="1 2">DSM 105135</strain>
    </source>
</reference>
<keyword evidence="2" id="KW-1185">Reference proteome</keyword>